<keyword evidence="3" id="KW-1185">Reference proteome</keyword>
<proteinExistence type="predicted"/>
<protein>
    <recommendedName>
        <fullName evidence="4">Glycosyltransferase RgtA/B/C/D-like domain-containing protein</fullName>
    </recommendedName>
</protein>
<feature type="transmembrane region" description="Helical" evidence="1">
    <location>
        <begin position="349"/>
        <end position="367"/>
    </location>
</feature>
<feature type="transmembrane region" description="Helical" evidence="1">
    <location>
        <begin position="79"/>
        <end position="98"/>
    </location>
</feature>
<feature type="transmembrane region" description="Helical" evidence="1">
    <location>
        <begin position="292"/>
        <end position="310"/>
    </location>
</feature>
<keyword evidence="1" id="KW-0812">Transmembrane</keyword>
<evidence type="ECO:0008006" key="4">
    <source>
        <dbReference type="Google" id="ProtNLM"/>
    </source>
</evidence>
<feature type="transmembrane region" description="Helical" evidence="1">
    <location>
        <begin position="252"/>
        <end position="280"/>
    </location>
</feature>
<organism evidence="2 3">
    <name type="scientific">Leptospira tipperaryensis</name>
    <dbReference type="NCBI Taxonomy" id="2564040"/>
    <lineage>
        <taxon>Bacteria</taxon>
        <taxon>Pseudomonadati</taxon>
        <taxon>Spirochaetota</taxon>
        <taxon>Spirochaetia</taxon>
        <taxon>Leptospirales</taxon>
        <taxon>Leptospiraceae</taxon>
        <taxon>Leptospira</taxon>
    </lineage>
</organism>
<evidence type="ECO:0000256" key="1">
    <source>
        <dbReference type="SAM" id="Phobius"/>
    </source>
</evidence>
<dbReference type="EMBL" id="CP015217">
    <property type="protein sequence ID" value="AOP35998.1"/>
    <property type="molecule type" value="Genomic_DNA"/>
</dbReference>
<evidence type="ECO:0000313" key="3">
    <source>
        <dbReference type="Proteomes" id="UP000094197"/>
    </source>
</evidence>
<accession>A0A1D7V2D2</accession>
<dbReference type="KEGG" id="laj:A0128_08580"/>
<evidence type="ECO:0000313" key="2">
    <source>
        <dbReference type="EMBL" id="AOP35998.1"/>
    </source>
</evidence>
<gene>
    <name evidence="2" type="ORF">A0128_08580</name>
</gene>
<dbReference type="Proteomes" id="UP000094197">
    <property type="component" value="Chromosome 1"/>
</dbReference>
<feature type="transmembrane region" description="Helical" evidence="1">
    <location>
        <begin position="316"/>
        <end position="337"/>
    </location>
</feature>
<feature type="transmembrane region" description="Helical" evidence="1">
    <location>
        <begin position="204"/>
        <end position="225"/>
    </location>
</feature>
<reference evidence="2 3" key="1">
    <citation type="submission" date="2016-04" db="EMBL/GenBank/DDBJ databases">
        <title>Complete genome seqeunce of Leptospira alstonii serovar Room22.</title>
        <authorList>
            <person name="Nally J.E."/>
            <person name="Bayles D.O."/>
            <person name="Hurley D."/>
            <person name="Fanning S."/>
            <person name="McMahon B.J."/>
            <person name="Arent Z."/>
        </authorList>
    </citation>
    <scope>NUCLEOTIDE SEQUENCE [LARGE SCALE GENOMIC DNA]</scope>
    <source>
        <strain evidence="2 3">GWTS #1</strain>
    </source>
</reference>
<name>A0A1D7V2D2_9LEPT</name>
<dbReference type="AlphaFoldDB" id="A0A1D7V2D2"/>
<sequence length="567" mass="66750">MKRILYFTFSILLILFGLFSAYQMRWISDDAFISLRYAKNLAEGKGLVFNEGERVEGYTNFLWTLLLSPSHLFERIDPILVTYFFGIISFLGVCIYLLKWNLKETAPRFRFPFALSCFVLLHHNRVFATGGLETSLHALLFVAASYHLIFAKRITYYNWLPGILFSALGCLNRPDGLLFHAFSGIYVGLMILQENPNSSWKNRFLKKSILILLLVYVSPAFFYIWKLEYYGNLLPNTFYAKSGGSFYLSQGLVYFFLFLKMYYALIPILFFSLFFFVQALRNQFHGTTTRDFRWILLFVFPTLYGAYYTWIGGDFMFSRFYLPILPLVFVWVESGLFSKISEPSFQKKFWNASAYILPILILLRWDIYKGSALPVLHDVADENQIYKRETTERIRDLISPWKEHFETSQVKVAFAGAECIFIYYLNPILAIETEAGLTDPTIARLKSKKRGRIGHEKSTPLDYLKKRNVQLLLFTNVQKPTNEFDALKVDHLGVTWQILNYSPETMKELGKISSISFVNFEEYLDRYRDTYRTLPADLRKEKYREFEEYYFAQAKDKNRQNWYRKNL</sequence>
<keyword evidence="1" id="KW-0472">Membrane</keyword>
<keyword evidence="1" id="KW-1133">Transmembrane helix</keyword>